<accession>A0ABX8X8T9</accession>
<dbReference type="Pfam" id="PF09904">
    <property type="entry name" value="HTH_43"/>
    <property type="match status" value="1"/>
</dbReference>
<dbReference type="InterPro" id="IPR036388">
    <property type="entry name" value="WH-like_DNA-bd_sf"/>
</dbReference>
<name>A0ABX8X8T9_SHEPU</name>
<dbReference type="Gene3D" id="1.10.10.10">
    <property type="entry name" value="Winged helix-like DNA-binding domain superfamily/Winged helix DNA-binding domain"/>
    <property type="match status" value="1"/>
</dbReference>
<dbReference type="Proteomes" id="UP000827084">
    <property type="component" value="Chromosome"/>
</dbReference>
<sequence>MPVSASVSPAVSKQNKAFLRKLYLAHLMDDERHNLLSLNKLTGMPRRTLQDAIAAFEDIGIRVEFIQEGSRNNAGYYRILTWGPISSAWVDTHLAEIAEIIGVATIDNQAL</sequence>
<protein>
    <submittedName>
        <fullName evidence="1">Winged helix-turn-helix domain-containing protein</fullName>
    </submittedName>
</protein>
<evidence type="ECO:0000313" key="2">
    <source>
        <dbReference type="Proteomes" id="UP000827084"/>
    </source>
</evidence>
<dbReference type="EMBL" id="CP080635">
    <property type="protein sequence ID" value="QYX72011.1"/>
    <property type="molecule type" value="Genomic_DNA"/>
</dbReference>
<reference evidence="1 2" key="1">
    <citation type="submission" date="2021-08" db="EMBL/GenBank/DDBJ databases">
        <title>Shewanella putrefaciens YZ-J, complete genome.</title>
        <authorList>
            <person name="Yi Z."/>
        </authorList>
    </citation>
    <scope>NUCLEOTIDE SEQUENCE [LARGE SCALE GENOMIC DNA]</scope>
    <source>
        <strain evidence="1 2">YZ-J</strain>
    </source>
</reference>
<dbReference type="GeneID" id="67444561"/>
<evidence type="ECO:0000313" key="1">
    <source>
        <dbReference type="EMBL" id="QYX72011.1"/>
    </source>
</evidence>
<dbReference type="InterPro" id="IPR017162">
    <property type="entry name" value="UCP037266"/>
</dbReference>
<organism evidence="1 2">
    <name type="scientific">Shewanella putrefaciens</name>
    <name type="common">Pseudomonas putrefaciens</name>
    <dbReference type="NCBI Taxonomy" id="24"/>
    <lineage>
        <taxon>Bacteria</taxon>
        <taxon>Pseudomonadati</taxon>
        <taxon>Pseudomonadota</taxon>
        <taxon>Gammaproteobacteria</taxon>
        <taxon>Alteromonadales</taxon>
        <taxon>Shewanellaceae</taxon>
        <taxon>Shewanella</taxon>
    </lineage>
</organism>
<proteinExistence type="predicted"/>
<gene>
    <name evidence="1" type="ORF">K3G22_14830</name>
</gene>
<keyword evidence="2" id="KW-1185">Reference proteome</keyword>
<dbReference type="RefSeq" id="WP_011919847.1">
    <property type="nucleotide sequence ID" value="NZ_BMPK01000001.1"/>
</dbReference>
<dbReference type="PIRSF" id="PIRSF037266">
    <property type="entry name" value="UCP037266"/>
    <property type="match status" value="1"/>
</dbReference>